<protein>
    <submittedName>
        <fullName evidence="1">Uncharacterized protein</fullName>
    </submittedName>
</protein>
<comment type="caution">
    <text evidence="1">The sequence shown here is derived from an EMBL/GenBank/DDBJ whole genome shotgun (WGS) entry which is preliminary data.</text>
</comment>
<proteinExistence type="predicted"/>
<organism evidence="1 2">
    <name type="scientific">Entomophthora muscae</name>
    <dbReference type="NCBI Taxonomy" id="34485"/>
    <lineage>
        <taxon>Eukaryota</taxon>
        <taxon>Fungi</taxon>
        <taxon>Fungi incertae sedis</taxon>
        <taxon>Zoopagomycota</taxon>
        <taxon>Entomophthoromycotina</taxon>
        <taxon>Entomophthoromycetes</taxon>
        <taxon>Entomophthorales</taxon>
        <taxon>Entomophthoraceae</taxon>
        <taxon>Entomophthora</taxon>
    </lineage>
</organism>
<evidence type="ECO:0000313" key="1">
    <source>
        <dbReference type="EMBL" id="KAJ9071934.1"/>
    </source>
</evidence>
<evidence type="ECO:0000313" key="2">
    <source>
        <dbReference type="Proteomes" id="UP001165960"/>
    </source>
</evidence>
<accession>A0ACC2TB67</accession>
<sequence>MAEPFFPHSLNHHTKVHFRTTDPSCGPVPPWLETLKISGAKALWNVLIPDSSSTSPSRNQRIDPEYRTLLSLFSSSSINSFMELLGGYQGGSWTKARDQLDWDDILSDTGSMEKIDVSPLMISKGGIGIESVFINAEGIPLKPLW</sequence>
<reference evidence="1" key="1">
    <citation type="submission" date="2022-04" db="EMBL/GenBank/DDBJ databases">
        <title>Genome of the entomopathogenic fungus Entomophthora muscae.</title>
        <authorList>
            <person name="Elya C."/>
            <person name="Lovett B.R."/>
            <person name="Lee E."/>
            <person name="Macias A.M."/>
            <person name="Hajek A.E."/>
            <person name="De Bivort B.L."/>
            <person name="Kasson M.T."/>
            <person name="De Fine Licht H.H."/>
            <person name="Stajich J.E."/>
        </authorList>
    </citation>
    <scope>NUCLEOTIDE SEQUENCE</scope>
    <source>
        <strain evidence="1">Berkeley</strain>
    </source>
</reference>
<gene>
    <name evidence="1" type="ORF">DSO57_1032352</name>
</gene>
<dbReference type="EMBL" id="QTSX02003082">
    <property type="protein sequence ID" value="KAJ9071934.1"/>
    <property type="molecule type" value="Genomic_DNA"/>
</dbReference>
<keyword evidence="2" id="KW-1185">Reference proteome</keyword>
<name>A0ACC2TB67_9FUNG</name>
<dbReference type="Proteomes" id="UP001165960">
    <property type="component" value="Unassembled WGS sequence"/>
</dbReference>